<keyword evidence="5" id="KW-0539">Nucleus</keyword>
<dbReference type="InterPro" id="IPR007219">
    <property type="entry name" value="XnlR_reg_dom"/>
</dbReference>
<gene>
    <name evidence="8" type="ORF">AMS68_004614</name>
</gene>
<feature type="domain" description="Xylanolytic transcriptional activator regulatory" evidence="7">
    <location>
        <begin position="283"/>
        <end position="375"/>
    </location>
</feature>
<proteinExistence type="predicted"/>
<dbReference type="GO" id="GO:0000981">
    <property type="term" value="F:DNA-binding transcription factor activity, RNA polymerase II-specific"/>
    <property type="evidence" value="ECO:0007669"/>
    <property type="project" value="InterPro"/>
</dbReference>
<dbReference type="Pfam" id="PF04082">
    <property type="entry name" value="Fungal_trans"/>
    <property type="match status" value="1"/>
</dbReference>
<evidence type="ECO:0000256" key="2">
    <source>
        <dbReference type="ARBA" id="ARBA00022723"/>
    </source>
</evidence>
<reference evidence="8 9" key="1">
    <citation type="journal article" date="2016" name="Sci. Rep.">
        <title>Peltaster fructicola genome reveals evolution from an invasive phytopathogen to an ectophytic parasite.</title>
        <authorList>
            <person name="Xu C."/>
            <person name="Chen H."/>
            <person name="Gleason M.L."/>
            <person name="Xu J.R."/>
            <person name="Liu H."/>
            <person name="Zhang R."/>
            <person name="Sun G."/>
        </authorList>
    </citation>
    <scope>NUCLEOTIDE SEQUENCE [LARGE SCALE GENOMIC DNA]</scope>
    <source>
        <strain evidence="8 9">LNHT1506</strain>
    </source>
</reference>
<dbReference type="EMBL" id="CP051141">
    <property type="protein sequence ID" value="QIW99096.1"/>
    <property type="molecule type" value="Genomic_DNA"/>
</dbReference>
<evidence type="ECO:0000256" key="5">
    <source>
        <dbReference type="ARBA" id="ARBA00023242"/>
    </source>
</evidence>
<evidence type="ECO:0000313" key="9">
    <source>
        <dbReference type="Proteomes" id="UP000503462"/>
    </source>
</evidence>
<feature type="region of interest" description="Disordered" evidence="6">
    <location>
        <begin position="108"/>
        <end position="149"/>
    </location>
</feature>
<dbReference type="SMART" id="SM00906">
    <property type="entry name" value="Fungal_trans"/>
    <property type="match status" value="1"/>
</dbReference>
<dbReference type="InterPro" id="IPR050815">
    <property type="entry name" value="TF_fung"/>
</dbReference>
<evidence type="ECO:0000259" key="7">
    <source>
        <dbReference type="SMART" id="SM00906"/>
    </source>
</evidence>
<evidence type="ECO:0000313" key="8">
    <source>
        <dbReference type="EMBL" id="QIW99096.1"/>
    </source>
</evidence>
<evidence type="ECO:0000256" key="3">
    <source>
        <dbReference type="ARBA" id="ARBA00023015"/>
    </source>
</evidence>
<dbReference type="GO" id="GO:0005634">
    <property type="term" value="C:nucleus"/>
    <property type="evidence" value="ECO:0007669"/>
    <property type="project" value="UniProtKB-SubCell"/>
</dbReference>
<keyword evidence="2" id="KW-0479">Metal-binding</keyword>
<sequence>MSEDAEESAQQHRSPSPAAHGTLESACETCKQRKVWQCEYRARKKPGLRAGYGRELESRLSQLEGILLSQQNVLQRLANHLPSTTPSNDAEPGATIVDQTLVQSTVTNNNDVSPVDATSQVPYEHSSSSMTIGQPPNTSPLSTTGHPVPQHAASRAVMTFDAIVPQVNEDSLLSADILYALTQLFLVHINPWFPVLHDASILDDLFGSRRLENGDKILLHAITATALKYSTDQRLTETIRQQVYTIAKQRVLLYGMENMSVRSLQAMTILALDIVGGANGPPGWNMLALITRNAVQLGLSVEQTSSVISPRTPSIYTLRAFVLPKPASFLEDESRRRLFWVIYMLDRLTTLATAFDFSISDKDIERMLPCRDDLMSANQAPDTGWFQRTESSGAKDMTRLQNVGALGHYIELLDILSRIHRFLKTTVDISALPEVEQWQKQYLMLDSGLSSWRHALPSEYGNISRLFIPTLYQEPVDAMWITLQSMYYTTIIRLHSSAAYPATCSELFQPSFRASQRCISAVDNICALCSYVTDKDMLSRLGPPFAFTLWVAARVLLVAGSIATRLNPAVNALVAALRQIGVQWRVAERYATLLQRVLDEYQETHLSPDATRETSSSLRIVADMRRCAYDLEYLISNQPASRVPGGAPIHKHTPNTEDLMSFDTFEFFNMPRLAVNLPSEDALHLNMPVSAFEYTMENSNWNDWLQQYNMPTV</sequence>
<dbReference type="PANTHER" id="PTHR47338:SF28">
    <property type="entry name" value="C6 TRANSCRIPTION FACTOR"/>
    <property type="match status" value="1"/>
</dbReference>
<dbReference type="GO" id="GO:0003677">
    <property type="term" value="F:DNA binding"/>
    <property type="evidence" value="ECO:0007669"/>
    <property type="project" value="InterPro"/>
</dbReference>
<keyword evidence="4" id="KW-0804">Transcription</keyword>
<dbReference type="AlphaFoldDB" id="A0A6H0XWF8"/>
<name>A0A6H0XWF8_9PEZI</name>
<dbReference type="Proteomes" id="UP000503462">
    <property type="component" value="Chromosome 3"/>
</dbReference>
<feature type="compositionally biased region" description="Polar residues" evidence="6">
    <location>
        <begin position="108"/>
        <end position="145"/>
    </location>
</feature>
<dbReference type="PANTHER" id="PTHR47338">
    <property type="entry name" value="ZN(II)2CYS6 TRANSCRIPTION FACTOR (EUROFUNG)-RELATED"/>
    <property type="match status" value="1"/>
</dbReference>
<accession>A0A6H0XWF8</accession>
<comment type="subcellular location">
    <subcellularLocation>
        <location evidence="1">Nucleus</location>
    </subcellularLocation>
</comment>
<evidence type="ECO:0000256" key="6">
    <source>
        <dbReference type="SAM" id="MobiDB-lite"/>
    </source>
</evidence>
<evidence type="ECO:0000256" key="4">
    <source>
        <dbReference type="ARBA" id="ARBA00023163"/>
    </source>
</evidence>
<organism evidence="8 9">
    <name type="scientific">Peltaster fructicola</name>
    <dbReference type="NCBI Taxonomy" id="286661"/>
    <lineage>
        <taxon>Eukaryota</taxon>
        <taxon>Fungi</taxon>
        <taxon>Dikarya</taxon>
        <taxon>Ascomycota</taxon>
        <taxon>Pezizomycotina</taxon>
        <taxon>Dothideomycetes</taxon>
        <taxon>Dothideomycetes incertae sedis</taxon>
        <taxon>Peltaster</taxon>
    </lineage>
</organism>
<dbReference type="CDD" id="cd12148">
    <property type="entry name" value="fungal_TF_MHR"/>
    <property type="match status" value="1"/>
</dbReference>
<evidence type="ECO:0000256" key="1">
    <source>
        <dbReference type="ARBA" id="ARBA00004123"/>
    </source>
</evidence>
<dbReference type="GO" id="GO:0006351">
    <property type="term" value="P:DNA-templated transcription"/>
    <property type="evidence" value="ECO:0007669"/>
    <property type="project" value="InterPro"/>
</dbReference>
<dbReference type="GO" id="GO:0008270">
    <property type="term" value="F:zinc ion binding"/>
    <property type="evidence" value="ECO:0007669"/>
    <property type="project" value="InterPro"/>
</dbReference>
<feature type="region of interest" description="Disordered" evidence="6">
    <location>
        <begin position="1"/>
        <end position="22"/>
    </location>
</feature>
<keyword evidence="3" id="KW-0805">Transcription regulation</keyword>
<keyword evidence="9" id="KW-1185">Reference proteome</keyword>
<dbReference type="OrthoDB" id="5376052at2759"/>
<protein>
    <recommendedName>
        <fullName evidence="7">Xylanolytic transcriptional activator regulatory domain-containing protein</fullName>
    </recommendedName>
</protein>